<proteinExistence type="predicted"/>
<name>A0A810JZI7_ENTFC</name>
<dbReference type="GO" id="GO:0004521">
    <property type="term" value="F:RNA endonuclease activity"/>
    <property type="evidence" value="ECO:0007669"/>
    <property type="project" value="InterPro"/>
</dbReference>
<reference evidence="1" key="1">
    <citation type="submission" date="2020-07" db="EMBL/GenBank/DDBJ databases">
        <title>Complete nucleotide sequence of conjugal plasmid pEF-D harboring vanD1 gene in Enterococcus faecium JH5687.</title>
        <authorList>
            <person name="Hisatsune J."/>
            <person name="Sugai M."/>
        </authorList>
    </citation>
    <scope>NUCLEOTIDE SEQUENCE</scope>
    <source>
        <strain evidence="1">JH5687</strain>
        <plasmid evidence="1">pEF-D</plasmid>
    </source>
</reference>
<geneLocation type="plasmid" evidence="1">
    <name>pEF-D</name>
</geneLocation>
<sequence length="188" mass="22114">MLYVISDDYINKLKKVDYKVQNNYREQRLYFKSDLKISDRNEDINYYVPLASAKENQRSLTNKSVFKIYGDREEKDFLGVLHINNMIPVPKDCAKVWSPNSPSVDEKYKMLVIKQAKYLKSHEPEINESCKLLYNSKLGKLDPSYFKKNRKEVITYQKIMTNVESLEPVSIAESRKNTLVQTRSIDIE</sequence>
<dbReference type="Pfam" id="PF13958">
    <property type="entry name" value="ToxN_toxin"/>
    <property type="match status" value="1"/>
</dbReference>
<keyword evidence="1" id="KW-0614">Plasmid</keyword>
<dbReference type="AlphaFoldDB" id="A0A810JZI7"/>
<evidence type="ECO:0008006" key="2">
    <source>
        <dbReference type="Google" id="ProtNLM"/>
    </source>
</evidence>
<dbReference type="EMBL" id="LC569722">
    <property type="protein sequence ID" value="BCI56767.1"/>
    <property type="molecule type" value="Genomic_DNA"/>
</dbReference>
<dbReference type="InterPro" id="IPR025911">
    <property type="entry name" value="ToxN/AbiQ_toxin"/>
</dbReference>
<evidence type="ECO:0000313" key="1">
    <source>
        <dbReference type="EMBL" id="BCI56767.1"/>
    </source>
</evidence>
<dbReference type="InterPro" id="IPR053735">
    <property type="entry name" value="Type_III_TA_endoRNase"/>
</dbReference>
<protein>
    <recommendedName>
        <fullName evidence="2">Type III toxin-antitoxin system ToxN/AbiQ family toxin</fullName>
    </recommendedName>
</protein>
<dbReference type="GO" id="GO:0003723">
    <property type="term" value="F:RNA binding"/>
    <property type="evidence" value="ECO:0007669"/>
    <property type="project" value="InterPro"/>
</dbReference>
<organism evidence="1">
    <name type="scientific">Enterococcus faecium</name>
    <name type="common">Streptococcus faecium</name>
    <dbReference type="NCBI Taxonomy" id="1352"/>
    <lineage>
        <taxon>Bacteria</taxon>
        <taxon>Bacillati</taxon>
        <taxon>Bacillota</taxon>
        <taxon>Bacilli</taxon>
        <taxon>Lactobacillales</taxon>
        <taxon>Enterococcaceae</taxon>
        <taxon>Enterococcus</taxon>
    </lineage>
</organism>
<accession>A0A810JZI7</accession>
<dbReference type="Gene3D" id="3.10.129.130">
    <property type="match status" value="1"/>
</dbReference>